<reference evidence="7" key="1">
    <citation type="journal article" date="2020" name="mSystems">
        <title>Genome- and Community-Level Interaction Insights into Carbon Utilization and Element Cycling Functions of Hydrothermarchaeota in Hydrothermal Sediment.</title>
        <authorList>
            <person name="Zhou Z."/>
            <person name="Liu Y."/>
            <person name="Xu W."/>
            <person name="Pan J."/>
            <person name="Luo Z.H."/>
            <person name="Li M."/>
        </authorList>
    </citation>
    <scope>NUCLEOTIDE SEQUENCE [LARGE SCALE GENOMIC DNA]</scope>
    <source>
        <strain evidence="7">SpSt-222</strain>
    </source>
</reference>
<dbReference type="GO" id="GO:0005524">
    <property type="term" value="F:ATP binding"/>
    <property type="evidence" value="ECO:0007669"/>
    <property type="project" value="UniProtKB-KW"/>
</dbReference>
<evidence type="ECO:0000256" key="5">
    <source>
        <dbReference type="ARBA" id="ARBA00022840"/>
    </source>
</evidence>
<dbReference type="EMBL" id="DSJL01000011">
    <property type="protein sequence ID" value="HEF66335.1"/>
    <property type="molecule type" value="Genomic_DNA"/>
</dbReference>
<dbReference type="AlphaFoldDB" id="A0A7C1X581"/>
<dbReference type="InterPro" id="IPR017871">
    <property type="entry name" value="ABC_transporter-like_CS"/>
</dbReference>
<keyword evidence="2" id="KW-0813">Transport</keyword>
<dbReference type="PANTHER" id="PTHR42711:SF5">
    <property type="entry name" value="ABC TRANSPORTER ATP-BINDING PROTEIN NATA"/>
    <property type="match status" value="1"/>
</dbReference>
<comment type="caution">
    <text evidence="7">The sequence shown here is derived from an EMBL/GenBank/DDBJ whole genome shotgun (WGS) entry which is preliminary data.</text>
</comment>
<evidence type="ECO:0000256" key="6">
    <source>
        <dbReference type="SAM" id="MobiDB-lite"/>
    </source>
</evidence>
<dbReference type="InterPro" id="IPR027417">
    <property type="entry name" value="P-loop_NTPase"/>
</dbReference>
<dbReference type="GO" id="GO:0016887">
    <property type="term" value="F:ATP hydrolysis activity"/>
    <property type="evidence" value="ECO:0007669"/>
    <property type="project" value="InterPro"/>
</dbReference>
<dbReference type="PROSITE" id="PS50893">
    <property type="entry name" value="ABC_TRANSPORTER_2"/>
    <property type="match status" value="1"/>
</dbReference>
<keyword evidence="3" id="KW-0536">Nodulation</keyword>
<gene>
    <name evidence="7" type="ORF">ENP47_12180</name>
</gene>
<feature type="region of interest" description="Disordered" evidence="6">
    <location>
        <begin position="1"/>
        <end position="23"/>
    </location>
</feature>
<protein>
    <submittedName>
        <fullName evidence="7">ABC transporter ATP-binding protein</fullName>
    </submittedName>
</protein>
<dbReference type="SMART" id="SM00382">
    <property type="entry name" value="AAA"/>
    <property type="match status" value="1"/>
</dbReference>
<evidence type="ECO:0000256" key="3">
    <source>
        <dbReference type="ARBA" id="ARBA00022458"/>
    </source>
</evidence>
<evidence type="ECO:0000256" key="1">
    <source>
        <dbReference type="ARBA" id="ARBA00005417"/>
    </source>
</evidence>
<keyword evidence="5 7" id="KW-0067">ATP-binding</keyword>
<comment type="similarity">
    <text evidence="1">Belongs to the ABC transporter superfamily.</text>
</comment>
<dbReference type="PANTHER" id="PTHR42711">
    <property type="entry name" value="ABC TRANSPORTER ATP-BINDING PROTEIN"/>
    <property type="match status" value="1"/>
</dbReference>
<dbReference type="Gene3D" id="3.40.50.300">
    <property type="entry name" value="P-loop containing nucleotide triphosphate hydrolases"/>
    <property type="match status" value="1"/>
</dbReference>
<evidence type="ECO:0000256" key="4">
    <source>
        <dbReference type="ARBA" id="ARBA00022741"/>
    </source>
</evidence>
<accession>A0A7C1X581</accession>
<evidence type="ECO:0000256" key="2">
    <source>
        <dbReference type="ARBA" id="ARBA00022448"/>
    </source>
</evidence>
<dbReference type="InterPro" id="IPR050763">
    <property type="entry name" value="ABC_transporter_ATP-binding"/>
</dbReference>
<sequence>MTQSSQLPQRWSAEPCPQTSGRGSLIEGYLEQVDEKRRCGSLQFGGIDPVATDTPVIVVDRLERRFGQTVALAGISFQVAAGEIVGLLGHNGAGKTTTIRLVLGLLAPHGGTVRVFGFEPMVDGERIRQRTGVVGESPGLDERLTARELLQVFADLYDVPRAVQAQRIAALLEQFGLAEVADRRVATYSAGMRQRLALARCLLHDPELLLLDEPTATLDPVAAHHVRELIAERRREGRTILLATHNLDEAERLCDRVVILERGRVLVEGHPQELAAALGVPAQLAVEVEPELMDIAIDVLTRRNLAAWAEPEPGRIIVERMTRRQVPDVVAALVGAGVPVYGVMLRTPSLEDVYLALHQRTERR</sequence>
<dbReference type="SUPFAM" id="SSF52540">
    <property type="entry name" value="P-loop containing nucleoside triphosphate hydrolases"/>
    <property type="match status" value="1"/>
</dbReference>
<proteinExistence type="inferred from homology"/>
<keyword evidence="4" id="KW-0547">Nucleotide-binding</keyword>
<organism evidence="7">
    <name type="scientific">Thermomicrobium roseum</name>
    <dbReference type="NCBI Taxonomy" id="500"/>
    <lineage>
        <taxon>Bacteria</taxon>
        <taxon>Pseudomonadati</taxon>
        <taxon>Thermomicrobiota</taxon>
        <taxon>Thermomicrobia</taxon>
        <taxon>Thermomicrobiales</taxon>
        <taxon>Thermomicrobiaceae</taxon>
        <taxon>Thermomicrobium</taxon>
    </lineage>
</organism>
<dbReference type="PROSITE" id="PS00211">
    <property type="entry name" value="ABC_TRANSPORTER_1"/>
    <property type="match status" value="1"/>
</dbReference>
<name>A0A7C1X581_THERO</name>
<dbReference type="InterPro" id="IPR003439">
    <property type="entry name" value="ABC_transporter-like_ATP-bd"/>
</dbReference>
<dbReference type="InterPro" id="IPR003593">
    <property type="entry name" value="AAA+_ATPase"/>
</dbReference>
<evidence type="ECO:0000313" key="7">
    <source>
        <dbReference type="EMBL" id="HEF66335.1"/>
    </source>
</evidence>
<dbReference type="Pfam" id="PF00005">
    <property type="entry name" value="ABC_tran"/>
    <property type="match status" value="1"/>
</dbReference>